<dbReference type="InterPro" id="IPR036236">
    <property type="entry name" value="Znf_C2H2_sf"/>
</dbReference>
<protein>
    <recommendedName>
        <fullName evidence="10">C2H2-type domain-containing protein</fullName>
    </recommendedName>
</protein>
<evidence type="ECO:0000313" key="11">
    <source>
        <dbReference type="EMBL" id="KAE9537538.1"/>
    </source>
</evidence>
<dbReference type="GO" id="GO:0006355">
    <property type="term" value="P:regulation of DNA-templated transcription"/>
    <property type="evidence" value="ECO:0007669"/>
    <property type="project" value="UniProtKB-ARBA"/>
</dbReference>
<sequence>MLNTYYLTATPMYYMAHWNAFRNVFLVELSVVMSGSAVLLRDDIRQQLQTNGPKFSSFVVSQVDNERSLGVFPTSAVGKTLSFTFTNCILQISSSKMASALEEREELNSKCFICNVKVTARSSYNIYCTTMPQREVLLIDVMSKILKKVLNPSQMRSSLLCFTLFDELDQISTRFQKLQTDIIKRYTSTCNEYKDDNFSNIVNSMSPSKIEELSHTKQENDKKSFNDDDENNEKSYVALNEIVENIICSIQADETMDNDDDPEKIEISKECTSDTSEDKIVPINEEVTKHIDSVDVPLSVVEEPTCETKPRKQSVGNNYKCEQCDESFLQASDLENHCSVCNQSLSTKQALNNHISKEHNTLNNETINDQVDTISPPVKTENKTSLSDTDSNLVNEASVDYMNDVPEGVVIDVKPEFSIDNSMYLEEVVQEENEDDDFEWKEEQQLNYIEENIIEDSSSTIDETITPSSGSEKSDKKQIKKGRKKRGSSRSGERACLPAIHCCGLCGKKWRTVTELKSHIQSHSSIRPYVCEICGQAYKMKKALDVHIGMHNGIHPFTCEYCNKSFTQKVGLQKHIPIHTGYTRFQCDLCGKRFIHQKSFHIHTMTHTGEKHVKCSECGLAVLSQSHLKRHLRVHTGERPYACPICGKRFAEKYNMNAHVHIHENNTGNAPRRNRNHICQLCGMSYDRKHKLEYHLASAHNKIDSKVSQDQEMVQLQQPKIEYFQENSQGHQIINVDNNAIEHNGSTTMITVSGVKLPLSLDGTPIMVTTMPQEPHTTNLVPLNIPAGSLITYRPSNTNDNNDQQMVDGSQNSYMPQNPVTIQLLTRLGRRA</sequence>
<evidence type="ECO:0000256" key="8">
    <source>
        <dbReference type="PROSITE-ProRule" id="PRU00042"/>
    </source>
</evidence>
<dbReference type="OrthoDB" id="6077919at2759"/>
<keyword evidence="7" id="KW-0539">Nucleus</keyword>
<dbReference type="SMART" id="SM00355">
    <property type="entry name" value="ZnF_C2H2"/>
    <property type="match status" value="8"/>
</dbReference>
<dbReference type="GO" id="GO:0000785">
    <property type="term" value="C:chromatin"/>
    <property type="evidence" value="ECO:0007669"/>
    <property type="project" value="UniProtKB-ARBA"/>
</dbReference>
<evidence type="ECO:0000256" key="2">
    <source>
        <dbReference type="ARBA" id="ARBA00022723"/>
    </source>
</evidence>
<dbReference type="GO" id="GO:0008270">
    <property type="term" value="F:zinc ion binding"/>
    <property type="evidence" value="ECO:0007669"/>
    <property type="project" value="UniProtKB-KW"/>
</dbReference>
<keyword evidence="5" id="KW-0862">Zinc</keyword>
<feature type="domain" description="C2H2-type" evidence="10">
    <location>
        <begin position="501"/>
        <end position="528"/>
    </location>
</feature>
<evidence type="ECO:0000256" key="7">
    <source>
        <dbReference type="ARBA" id="ARBA00023242"/>
    </source>
</evidence>
<dbReference type="AlphaFoldDB" id="A0A6G0TSP8"/>
<dbReference type="InterPro" id="IPR013087">
    <property type="entry name" value="Znf_C2H2_type"/>
</dbReference>
<feature type="domain" description="C2H2-type" evidence="10">
    <location>
        <begin position="585"/>
        <end position="612"/>
    </location>
</feature>
<feature type="domain" description="C2H2-type" evidence="10">
    <location>
        <begin position="529"/>
        <end position="556"/>
    </location>
</feature>
<feature type="compositionally biased region" description="Basic residues" evidence="9">
    <location>
        <begin position="478"/>
        <end position="488"/>
    </location>
</feature>
<feature type="region of interest" description="Disordered" evidence="9">
    <location>
        <begin position="457"/>
        <end position="491"/>
    </location>
</feature>
<evidence type="ECO:0000256" key="5">
    <source>
        <dbReference type="ARBA" id="ARBA00022833"/>
    </source>
</evidence>
<evidence type="ECO:0000256" key="6">
    <source>
        <dbReference type="ARBA" id="ARBA00023125"/>
    </source>
</evidence>
<evidence type="ECO:0000259" key="10">
    <source>
        <dbReference type="PROSITE" id="PS50157"/>
    </source>
</evidence>
<keyword evidence="2" id="KW-0479">Metal-binding</keyword>
<dbReference type="Pfam" id="PF00096">
    <property type="entry name" value="zf-C2H2"/>
    <property type="match status" value="3"/>
</dbReference>
<dbReference type="PROSITE" id="PS50157">
    <property type="entry name" value="ZINC_FINGER_C2H2_2"/>
    <property type="match status" value="7"/>
</dbReference>
<accession>A0A6G0TSP8</accession>
<dbReference type="Gene3D" id="3.30.160.60">
    <property type="entry name" value="Classic Zinc Finger"/>
    <property type="match status" value="5"/>
</dbReference>
<dbReference type="GO" id="GO:0003677">
    <property type="term" value="F:DNA binding"/>
    <property type="evidence" value="ECO:0007669"/>
    <property type="project" value="UniProtKB-KW"/>
</dbReference>
<feature type="region of interest" description="Disordered" evidence="9">
    <location>
        <begin position="209"/>
        <end position="231"/>
    </location>
</feature>
<gene>
    <name evidence="11" type="ORF">AGLY_006561</name>
</gene>
<keyword evidence="4 8" id="KW-0863">Zinc-finger</keyword>
<keyword evidence="3" id="KW-0677">Repeat</keyword>
<proteinExistence type="predicted"/>
<feature type="domain" description="C2H2-type" evidence="10">
    <location>
        <begin position="319"/>
        <end position="337"/>
    </location>
</feature>
<dbReference type="InterPro" id="IPR050331">
    <property type="entry name" value="Zinc_finger"/>
</dbReference>
<name>A0A6G0TSP8_APHGL</name>
<dbReference type="PANTHER" id="PTHR16515:SF49">
    <property type="entry name" value="GASTRULA ZINC FINGER PROTEIN XLCGF49.1-LIKE-RELATED"/>
    <property type="match status" value="1"/>
</dbReference>
<dbReference type="SUPFAM" id="SSF57667">
    <property type="entry name" value="beta-beta-alpha zinc fingers"/>
    <property type="match status" value="3"/>
</dbReference>
<feature type="domain" description="C2H2-type" evidence="10">
    <location>
        <begin position="613"/>
        <end position="640"/>
    </location>
</feature>
<feature type="domain" description="C2H2-type" evidence="10">
    <location>
        <begin position="641"/>
        <end position="668"/>
    </location>
</feature>
<comment type="caution">
    <text evidence="11">The sequence shown here is derived from an EMBL/GenBank/DDBJ whole genome shotgun (WGS) entry which is preliminary data.</text>
</comment>
<dbReference type="GO" id="GO:0040029">
    <property type="term" value="P:epigenetic regulation of gene expression"/>
    <property type="evidence" value="ECO:0007669"/>
    <property type="project" value="UniProtKB-ARBA"/>
</dbReference>
<dbReference type="GO" id="GO:0003682">
    <property type="term" value="F:chromatin binding"/>
    <property type="evidence" value="ECO:0007669"/>
    <property type="project" value="UniProtKB-ARBA"/>
</dbReference>
<keyword evidence="6" id="KW-0238">DNA-binding</keyword>
<feature type="compositionally biased region" description="Polar residues" evidence="9">
    <location>
        <begin position="457"/>
        <end position="471"/>
    </location>
</feature>
<dbReference type="Proteomes" id="UP000475862">
    <property type="component" value="Unassembled WGS sequence"/>
</dbReference>
<feature type="compositionally biased region" description="Basic and acidic residues" evidence="9">
    <location>
        <begin position="209"/>
        <end position="226"/>
    </location>
</feature>
<keyword evidence="12" id="KW-1185">Reference proteome</keyword>
<evidence type="ECO:0000256" key="1">
    <source>
        <dbReference type="ARBA" id="ARBA00004123"/>
    </source>
</evidence>
<dbReference type="PROSITE" id="PS00028">
    <property type="entry name" value="ZINC_FINGER_C2H2_1"/>
    <property type="match status" value="8"/>
</dbReference>
<organism evidence="11 12">
    <name type="scientific">Aphis glycines</name>
    <name type="common">Soybean aphid</name>
    <dbReference type="NCBI Taxonomy" id="307491"/>
    <lineage>
        <taxon>Eukaryota</taxon>
        <taxon>Metazoa</taxon>
        <taxon>Ecdysozoa</taxon>
        <taxon>Arthropoda</taxon>
        <taxon>Hexapoda</taxon>
        <taxon>Insecta</taxon>
        <taxon>Pterygota</taxon>
        <taxon>Neoptera</taxon>
        <taxon>Paraneoptera</taxon>
        <taxon>Hemiptera</taxon>
        <taxon>Sternorrhyncha</taxon>
        <taxon>Aphidomorpha</taxon>
        <taxon>Aphidoidea</taxon>
        <taxon>Aphididae</taxon>
        <taxon>Aphidini</taxon>
        <taxon>Aphis</taxon>
        <taxon>Aphis</taxon>
    </lineage>
</organism>
<dbReference type="FunFam" id="3.30.160.60:FF:000110">
    <property type="entry name" value="Zinc finger protein-like"/>
    <property type="match status" value="1"/>
</dbReference>
<dbReference type="FunFam" id="3.30.160.60:FF:000690">
    <property type="entry name" value="Zinc finger protein 354C"/>
    <property type="match status" value="1"/>
</dbReference>
<evidence type="ECO:0000256" key="9">
    <source>
        <dbReference type="SAM" id="MobiDB-lite"/>
    </source>
</evidence>
<dbReference type="GO" id="GO:0005634">
    <property type="term" value="C:nucleus"/>
    <property type="evidence" value="ECO:0007669"/>
    <property type="project" value="UniProtKB-SubCell"/>
</dbReference>
<dbReference type="FunFam" id="3.30.160.60:FF:002343">
    <property type="entry name" value="Zinc finger protein 33A"/>
    <property type="match status" value="1"/>
</dbReference>
<evidence type="ECO:0000256" key="4">
    <source>
        <dbReference type="ARBA" id="ARBA00022771"/>
    </source>
</evidence>
<evidence type="ECO:0000256" key="3">
    <source>
        <dbReference type="ARBA" id="ARBA00022737"/>
    </source>
</evidence>
<comment type="subcellular location">
    <subcellularLocation>
        <location evidence="1">Nucleus</location>
    </subcellularLocation>
</comment>
<dbReference type="PANTHER" id="PTHR16515">
    <property type="entry name" value="PR DOMAIN ZINC FINGER PROTEIN"/>
    <property type="match status" value="1"/>
</dbReference>
<reference evidence="11 12" key="1">
    <citation type="submission" date="2019-08" db="EMBL/GenBank/DDBJ databases">
        <title>The genome of the soybean aphid Biotype 1, its phylome, world population structure and adaptation to the North American continent.</title>
        <authorList>
            <person name="Giordano R."/>
            <person name="Donthu R.K."/>
            <person name="Hernandez A.G."/>
            <person name="Wright C.L."/>
            <person name="Zimin A.V."/>
        </authorList>
    </citation>
    <scope>NUCLEOTIDE SEQUENCE [LARGE SCALE GENOMIC DNA]</scope>
    <source>
        <tissue evidence="11">Whole aphids</tissue>
    </source>
</reference>
<dbReference type="EMBL" id="VYZN01000018">
    <property type="protein sequence ID" value="KAE9537538.1"/>
    <property type="molecule type" value="Genomic_DNA"/>
</dbReference>
<feature type="domain" description="C2H2-type" evidence="10">
    <location>
        <begin position="557"/>
        <end position="584"/>
    </location>
</feature>
<feature type="region of interest" description="Disordered" evidence="9">
    <location>
        <begin position="794"/>
        <end position="816"/>
    </location>
</feature>
<evidence type="ECO:0000313" key="12">
    <source>
        <dbReference type="Proteomes" id="UP000475862"/>
    </source>
</evidence>